<gene>
    <name evidence="1" type="ORF">GLOINDRAFT_92164</name>
</gene>
<evidence type="ECO:0000313" key="1">
    <source>
        <dbReference type="EMBL" id="ESA20858.1"/>
    </source>
</evidence>
<organism evidence="1">
    <name type="scientific">Rhizophagus irregularis (strain DAOM 181602 / DAOM 197198 / MUCL 43194)</name>
    <name type="common">Arbuscular mycorrhizal fungus</name>
    <name type="synonym">Glomus intraradices</name>
    <dbReference type="NCBI Taxonomy" id="747089"/>
    <lineage>
        <taxon>Eukaryota</taxon>
        <taxon>Fungi</taxon>
        <taxon>Fungi incertae sedis</taxon>
        <taxon>Mucoromycota</taxon>
        <taxon>Glomeromycotina</taxon>
        <taxon>Glomeromycetes</taxon>
        <taxon>Glomerales</taxon>
        <taxon>Glomeraceae</taxon>
        <taxon>Rhizophagus</taxon>
    </lineage>
</organism>
<accession>U9UQM2</accession>
<proteinExistence type="predicted"/>
<name>U9UQM2_RHIID</name>
<dbReference type="AlphaFoldDB" id="U9UQM2"/>
<sequence>MFTVFVCDTSGSISCGSKRYHKNTKCTMVLTKSGDFHYRIDKIMCKSIQTENSYREMDKREKYVIIEDLFYVNKIFPRKHSTQPADVPSKKSGQTPGMAWLYSGVVPVLVIKNLPIE</sequence>
<dbReference type="HOGENOM" id="CLU_2086020_0_0_1"/>
<reference evidence="1" key="1">
    <citation type="submission" date="2013-07" db="EMBL/GenBank/DDBJ databases">
        <title>The genome of an arbuscular mycorrhizal fungus provides insights into the evolution of the oldest plant symbiosis.</title>
        <authorList>
            <consortium name="DOE Joint Genome Institute"/>
            <person name="Tisserant E."/>
            <person name="Malbreil M."/>
            <person name="Kuo A."/>
            <person name="Kohler A."/>
            <person name="Symeonidi A."/>
            <person name="Balestrini R."/>
            <person name="Charron P."/>
            <person name="Duensing N."/>
            <person name="Frei-dit-Frey N."/>
            <person name="Gianinazzi-Pearson V."/>
            <person name="Gilbert B."/>
            <person name="Handa Y."/>
            <person name="Hijri M."/>
            <person name="Kaul R."/>
            <person name="Kawaguchi M."/>
            <person name="Krajinski F."/>
            <person name="Lammers P."/>
            <person name="Lapierre D."/>
            <person name="Masclaux F.G."/>
            <person name="Murat C."/>
            <person name="Morin E."/>
            <person name="Ndikumana S."/>
            <person name="Pagni M."/>
            <person name="Petitpierre D."/>
            <person name="Requena N."/>
            <person name="Rosikiewicz P."/>
            <person name="Riley R."/>
            <person name="Saito K."/>
            <person name="San Clemente H."/>
            <person name="Shapiro H."/>
            <person name="van Tuinen D."/>
            <person name="Becard G."/>
            <person name="Bonfante P."/>
            <person name="Paszkowski U."/>
            <person name="Shachar-Hill Y."/>
            <person name="Young J.P."/>
            <person name="Sanders I.R."/>
            <person name="Henrissat B."/>
            <person name="Rensing S.A."/>
            <person name="Grigoriev I.V."/>
            <person name="Corradi N."/>
            <person name="Roux C."/>
            <person name="Martin F."/>
        </authorList>
    </citation>
    <scope>NUCLEOTIDE SEQUENCE</scope>
    <source>
        <strain evidence="1">DAOM 197198</strain>
    </source>
</reference>
<dbReference type="EMBL" id="KI276943">
    <property type="protein sequence ID" value="ESA20858.1"/>
    <property type="molecule type" value="Genomic_DNA"/>
</dbReference>
<protein>
    <submittedName>
        <fullName evidence="1">Uncharacterized protein</fullName>
    </submittedName>
</protein>